<dbReference type="EMBL" id="PPPD01000002">
    <property type="protein sequence ID" value="PNY79654.1"/>
    <property type="molecule type" value="Genomic_DNA"/>
</dbReference>
<dbReference type="GO" id="GO:0007059">
    <property type="term" value="P:chromosome segregation"/>
    <property type="evidence" value="ECO:0007669"/>
    <property type="project" value="TreeGrafter"/>
</dbReference>
<dbReference type="InterPro" id="IPR003115">
    <property type="entry name" value="ParB_N"/>
</dbReference>
<dbReference type="InterPro" id="IPR004437">
    <property type="entry name" value="ParB/RepB/Spo0J"/>
</dbReference>
<reference evidence="4 5" key="1">
    <citation type="submission" date="2018-01" db="EMBL/GenBank/DDBJ databases">
        <title>Deinococcus koreensis sp. nov., a radiation-resistant bacterium isolated from river water.</title>
        <authorList>
            <person name="Choi A."/>
        </authorList>
    </citation>
    <scope>NUCLEOTIDE SEQUENCE [LARGE SCALE GENOMIC DNA]</scope>
    <source>
        <strain evidence="4 5">SJW1-2</strain>
    </source>
</reference>
<protein>
    <submittedName>
        <fullName evidence="4">Chromosome partitioning protein ParB</fullName>
    </submittedName>
</protein>
<comment type="similarity">
    <text evidence="1">Belongs to the ParB family.</text>
</comment>
<keyword evidence="2" id="KW-0238">DNA-binding</keyword>
<comment type="caution">
    <text evidence="4">The sequence shown here is derived from an EMBL/GenBank/DDBJ whole genome shotgun (WGS) entry which is preliminary data.</text>
</comment>
<dbReference type="InterPro" id="IPR036086">
    <property type="entry name" value="ParB/Sulfiredoxin_sf"/>
</dbReference>
<dbReference type="RefSeq" id="WP_103313638.1">
    <property type="nucleotide sequence ID" value="NZ_PPPD01000002.1"/>
</dbReference>
<proteinExistence type="inferred from homology"/>
<dbReference type="SUPFAM" id="SSF110849">
    <property type="entry name" value="ParB/Sulfiredoxin"/>
    <property type="match status" value="1"/>
</dbReference>
<gene>
    <name evidence="4" type="ORF">CVO96_16960</name>
</gene>
<organism evidence="4 5">
    <name type="scientific">Deinococcus koreensis</name>
    <dbReference type="NCBI Taxonomy" id="2054903"/>
    <lineage>
        <taxon>Bacteria</taxon>
        <taxon>Thermotogati</taxon>
        <taxon>Deinococcota</taxon>
        <taxon>Deinococci</taxon>
        <taxon>Deinococcales</taxon>
        <taxon>Deinococcaceae</taxon>
        <taxon>Deinococcus</taxon>
    </lineage>
</organism>
<dbReference type="GO" id="GO:0005694">
    <property type="term" value="C:chromosome"/>
    <property type="evidence" value="ECO:0007669"/>
    <property type="project" value="TreeGrafter"/>
</dbReference>
<dbReference type="SUPFAM" id="SSF109709">
    <property type="entry name" value="KorB DNA-binding domain-like"/>
    <property type="match status" value="1"/>
</dbReference>
<evidence type="ECO:0000313" key="5">
    <source>
        <dbReference type="Proteomes" id="UP000236379"/>
    </source>
</evidence>
<dbReference type="PANTHER" id="PTHR33375:SF7">
    <property type="entry name" value="CHROMOSOME 2-PARTITIONING PROTEIN PARB-RELATED"/>
    <property type="match status" value="1"/>
</dbReference>
<accession>A0A2K3USZ0</accession>
<dbReference type="Pfam" id="PF02195">
    <property type="entry name" value="ParB_N"/>
    <property type="match status" value="1"/>
</dbReference>
<dbReference type="SMART" id="SM00470">
    <property type="entry name" value="ParB"/>
    <property type="match status" value="1"/>
</dbReference>
<dbReference type="Proteomes" id="UP000236379">
    <property type="component" value="Unassembled WGS sequence"/>
</dbReference>
<sequence length="309" mass="33912">MTLTTVPTIRSAHIRPTGVGPDVREVPVAQLVLADYRPRQRFLAAALESLAQSIAVHGVTQPLTVRPLDTDLYEIVAGERRYLAAQQLGLSHLPVLVRPLGDDTALEVSLMENLQREDLNELEEAEGILRLLSLRLGREVGAVKSMLYRMDNEAKHKVTQQVLGTAEARTVETVFAVVGRLAWPSFVSTRLPLFSLPPEVMEALRAGVLSAAGARLLGRVRDEGDRRALLADLWVRPVTDAELRRQVLSTLSSPQPAAPLAARLNAWSSALIAQHRWHSPARQARAQALLDELAALLCAEEDDHDEATL</sequence>
<dbReference type="PANTHER" id="PTHR33375">
    <property type="entry name" value="CHROMOSOME-PARTITIONING PROTEIN PARB-RELATED"/>
    <property type="match status" value="1"/>
</dbReference>
<name>A0A2K3USZ0_9DEIO</name>
<evidence type="ECO:0000256" key="2">
    <source>
        <dbReference type="ARBA" id="ARBA00023125"/>
    </source>
</evidence>
<dbReference type="AlphaFoldDB" id="A0A2K3USZ0"/>
<evidence type="ECO:0000256" key="1">
    <source>
        <dbReference type="ARBA" id="ARBA00006295"/>
    </source>
</evidence>
<feature type="domain" description="ParB-like N-terminal" evidence="3">
    <location>
        <begin position="24"/>
        <end position="114"/>
    </location>
</feature>
<dbReference type="Gene3D" id="3.90.1530.30">
    <property type="match status" value="1"/>
</dbReference>
<dbReference type="GO" id="GO:0003677">
    <property type="term" value="F:DNA binding"/>
    <property type="evidence" value="ECO:0007669"/>
    <property type="project" value="UniProtKB-KW"/>
</dbReference>
<evidence type="ECO:0000313" key="4">
    <source>
        <dbReference type="EMBL" id="PNY79654.1"/>
    </source>
</evidence>
<dbReference type="NCBIfam" id="TIGR00180">
    <property type="entry name" value="parB_part"/>
    <property type="match status" value="1"/>
</dbReference>
<dbReference type="Gene3D" id="1.10.10.2830">
    <property type="match status" value="1"/>
</dbReference>
<dbReference type="FunFam" id="3.90.1530.30:FF:000001">
    <property type="entry name" value="Chromosome partitioning protein ParB"/>
    <property type="match status" value="1"/>
</dbReference>
<keyword evidence="5" id="KW-1185">Reference proteome</keyword>
<dbReference type="CDD" id="cd16393">
    <property type="entry name" value="SPO0J_N"/>
    <property type="match status" value="1"/>
</dbReference>
<dbReference type="InterPro" id="IPR050336">
    <property type="entry name" value="Chromosome_partition/occlusion"/>
</dbReference>
<evidence type="ECO:0000259" key="3">
    <source>
        <dbReference type="SMART" id="SM00470"/>
    </source>
</evidence>
<dbReference type="OrthoDB" id="9802051at2"/>